<dbReference type="Pfam" id="PF00460">
    <property type="entry name" value="Flg_bb_rod"/>
    <property type="match status" value="1"/>
</dbReference>
<dbReference type="GO" id="GO:0044780">
    <property type="term" value="P:bacterial-type flagellum assembly"/>
    <property type="evidence" value="ECO:0007669"/>
    <property type="project" value="InterPro"/>
</dbReference>
<accession>A0A7W5FVF1</accession>
<comment type="caution">
    <text evidence="2">The sequence shown here is derived from an EMBL/GenBank/DDBJ whole genome shotgun (WGS) entry which is preliminary data.</text>
</comment>
<dbReference type="EMBL" id="JACHXD010000011">
    <property type="protein sequence ID" value="MBB3120739.1"/>
    <property type="molecule type" value="Genomic_DNA"/>
</dbReference>
<gene>
    <name evidence="2" type="ORF">FHS03_003809</name>
</gene>
<keyword evidence="2" id="KW-0966">Cell projection</keyword>
<dbReference type="GO" id="GO:0005198">
    <property type="term" value="F:structural molecule activity"/>
    <property type="evidence" value="ECO:0007669"/>
    <property type="project" value="InterPro"/>
</dbReference>
<dbReference type="AlphaFoldDB" id="A0A7W5FVF1"/>
<dbReference type="PANTHER" id="PTHR30033">
    <property type="entry name" value="FLAGELLAR HOOK-ASSOCIATED PROTEIN 1"/>
    <property type="match status" value="1"/>
</dbReference>
<feature type="domain" description="Flagellar basal body rod protein N-terminal" evidence="1">
    <location>
        <begin position="8"/>
        <end position="36"/>
    </location>
</feature>
<keyword evidence="2" id="KW-0282">Flagellum</keyword>
<keyword evidence="2" id="KW-0969">Cilium</keyword>
<proteinExistence type="predicted"/>
<evidence type="ECO:0000313" key="2">
    <source>
        <dbReference type="EMBL" id="MBB3120739.1"/>
    </source>
</evidence>
<evidence type="ECO:0000313" key="3">
    <source>
        <dbReference type="Proteomes" id="UP000541535"/>
    </source>
</evidence>
<name>A0A7W5FVF1_9BURK</name>
<reference evidence="2 3" key="1">
    <citation type="submission" date="2020-08" db="EMBL/GenBank/DDBJ databases">
        <title>Genomic Encyclopedia of Type Strains, Phase III (KMG-III): the genomes of soil and plant-associated and newly described type strains.</title>
        <authorList>
            <person name="Whitman W."/>
        </authorList>
    </citation>
    <scope>NUCLEOTIDE SEQUENCE [LARGE SCALE GENOMIC DNA]</scope>
    <source>
        <strain evidence="2 3">CECT 8897</strain>
    </source>
</reference>
<evidence type="ECO:0000259" key="1">
    <source>
        <dbReference type="Pfam" id="PF00460"/>
    </source>
</evidence>
<keyword evidence="3" id="KW-1185">Reference proteome</keyword>
<dbReference type="InterPro" id="IPR001444">
    <property type="entry name" value="Flag_bb_rod_N"/>
</dbReference>
<dbReference type="InterPro" id="IPR002371">
    <property type="entry name" value="FlgK"/>
</dbReference>
<dbReference type="PANTHER" id="PTHR30033:SF1">
    <property type="entry name" value="FLAGELLAR HOOK-ASSOCIATED PROTEIN 1"/>
    <property type="match status" value="1"/>
</dbReference>
<dbReference type="GO" id="GO:0009424">
    <property type="term" value="C:bacterial-type flagellum hook"/>
    <property type="evidence" value="ECO:0007669"/>
    <property type="project" value="InterPro"/>
</dbReference>
<dbReference type="Proteomes" id="UP000541535">
    <property type="component" value="Unassembled WGS sequence"/>
</dbReference>
<organism evidence="2 3">
    <name type="scientific">Pseudoduganella violacea</name>
    <dbReference type="NCBI Taxonomy" id="1715466"/>
    <lineage>
        <taxon>Bacteria</taxon>
        <taxon>Pseudomonadati</taxon>
        <taxon>Pseudomonadota</taxon>
        <taxon>Betaproteobacteria</taxon>
        <taxon>Burkholderiales</taxon>
        <taxon>Oxalobacteraceae</taxon>
        <taxon>Telluria group</taxon>
        <taxon>Pseudoduganella</taxon>
    </lineage>
</organism>
<sequence>MAISALSAGLSGLQANQKALDVTAHNVANANTQNFQPQQANFQETNPAGTGVTLSTAARGLAQQEGLSSENMAKDMSNSLVYKAGFDLSAKVVQAADERIGTLIDIKA</sequence>
<dbReference type="RefSeq" id="WP_183442504.1">
    <property type="nucleotide sequence ID" value="NZ_JACHXD010000011.1"/>
</dbReference>
<protein>
    <submittedName>
        <fullName evidence="2">Flagellar basal-body rod protein FlgC</fullName>
    </submittedName>
</protein>